<dbReference type="STRING" id="416944.SAMN05421548_11573"/>
<keyword evidence="2" id="KW-1185">Reference proteome</keyword>
<evidence type="ECO:0000313" key="1">
    <source>
        <dbReference type="EMBL" id="SDD16186.1"/>
    </source>
</evidence>
<reference evidence="2" key="1">
    <citation type="submission" date="2016-09" db="EMBL/GenBank/DDBJ databases">
        <authorList>
            <person name="Varghese N."/>
            <person name="Submissions S."/>
        </authorList>
    </citation>
    <scope>NUCLEOTIDE SEQUENCE [LARGE SCALE GENOMIC DNA]</scope>
    <source>
        <strain evidence="2">TNe-862</strain>
    </source>
</reference>
<dbReference type="RefSeq" id="WP_091998732.1">
    <property type="nucleotide sequence ID" value="NZ_FMYQ01000015.1"/>
</dbReference>
<dbReference type="AlphaFoldDB" id="A0A1G6SJ55"/>
<sequence>MKLAHGFALTIALVVAMGPGASIRAAQTVDAGTVAAATRTVQNGVAYITGGVGSDEAAALRGVAAQYSLRLTFVMQDGQFLSDVDVEIVGPSGASVLKTRTLGPFLYVSLPAGRYQIAAYAAGTRQTRVVLVGARQGANVQFAFPALDHRDAPASRDTGQAGKSSPT</sequence>
<protein>
    <recommendedName>
        <fullName evidence="3">Carboxypeptidase regulatory-like domain-containing protein</fullName>
    </recommendedName>
</protein>
<proteinExistence type="predicted"/>
<evidence type="ECO:0000313" key="2">
    <source>
        <dbReference type="Proteomes" id="UP000198908"/>
    </source>
</evidence>
<organism evidence="1 2">
    <name type="scientific">Paraburkholderia lycopersici</name>
    <dbReference type="NCBI Taxonomy" id="416944"/>
    <lineage>
        <taxon>Bacteria</taxon>
        <taxon>Pseudomonadati</taxon>
        <taxon>Pseudomonadota</taxon>
        <taxon>Betaproteobacteria</taxon>
        <taxon>Burkholderiales</taxon>
        <taxon>Burkholderiaceae</taxon>
        <taxon>Paraburkholderia</taxon>
    </lineage>
</organism>
<gene>
    <name evidence="1" type="ORF">SAMN05421548_11573</name>
</gene>
<evidence type="ECO:0008006" key="3">
    <source>
        <dbReference type="Google" id="ProtNLM"/>
    </source>
</evidence>
<dbReference type="OrthoDB" id="5568005at2"/>
<dbReference type="EMBL" id="FMYQ01000015">
    <property type="protein sequence ID" value="SDD16186.1"/>
    <property type="molecule type" value="Genomic_DNA"/>
</dbReference>
<name>A0A1G6SJ55_9BURK</name>
<accession>A0A1G6SJ55</accession>
<dbReference type="Proteomes" id="UP000198908">
    <property type="component" value="Unassembled WGS sequence"/>
</dbReference>